<evidence type="ECO:0000256" key="1">
    <source>
        <dbReference type="ARBA" id="ARBA00004328"/>
    </source>
</evidence>
<dbReference type="EMBL" id="MK500452">
    <property type="protein sequence ID" value="QBK89995.1"/>
    <property type="molecule type" value="Genomic_DNA"/>
</dbReference>
<keyword evidence="6" id="KW-0648">Protein biosynthesis</keyword>
<dbReference type="Gene3D" id="3.40.50.150">
    <property type="entry name" value="Vaccinia Virus protein VP39"/>
    <property type="match status" value="1"/>
</dbReference>
<evidence type="ECO:0000256" key="7">
    <source>
        <dbReference type="ARBA" id="ARBA00034661"/>
    </source>
</evidence>
<keyword evidence="5" id="KW-0946">Virion</keyword>
<reference evidence="9" key="1">
    <citation type="journal article" date="2019" name="MBio">
        <title>Virus Genomes from Deep Sea Sediments Expand the Ocean Megavirome and Support Independent Origins of Viral Gigantism.</title>
        <authorList>
            <person name="Backstrom D."/>
            <person name="Yutin N."/>
            <person name="Jorgensen S.L."/>
            <person name="Dharamshi J."/>
            <person name="Homa F."/>
            <person name="Zaremba-Niedwiedzka K."/>
            <person name="Spang A."/>
            <person name="Wolf Y.I."/>
            <person name="Koonin E.V."/>
            <person name="Ettema T.J."/>
        </authorList>
    </citation>
    <scope>NUCLEOTIDE SEQUENCE</scope>
</reference>
<dbReference type="InterPro" id="IPR000176">
    <property type="entry name" value="mRNA_MeTrfase-like"/>
</dbReference>
<dbReference type="InterPro" id="IPR025804">
    <property type="entry name" value="Pox/kineto_cap_MeTfrase"/>
</dbReference>
<evidence type="ECO:0000256" key="6">
    <source>
        <dbReference type="ARBA" id="ARBA00022917"/>
    </source>
</evidence>
<dbReference type="GO" id="GO:0044423">
    <property type="term" value="C:virion component"/>
    <property type="evidence" value="ECO:0007669"/>
    <property type="project" value="UniProtKB-KW"/>
</dbReference>
<proteinExistence type="predicted"/>
<dbReference type="InterPro" id="IPR029063">
    <property type="entry name" value="SAM-dependent_MTases_sf"/>
</dbReference>
<dbReference type="GO" id="GO:0004483">
    <property type="term" value="F:methyltransferase cap1 activity"/>
    <property type="evidence" value="ECO:0007669"/>
    <property type="project" value="UniProtKB-EC"/>
</dbReference>
<organism evidence="9">
    <name type="scientific">Pithovirus LCPAC101</name>
    <dbReference type="NCBI Taxonomy" id="2506586"/>
    <lineage>
        <taxon>Viruses</taxon>
        <taxon>Pithoviruses</taxon>
    </lineage>
</organism>
<gene>
    <name evidence="9" type="ORF">LCPAC101_02800</name>
</gene>
<name>A0A481Z396_9VIRU</name>
<sequence length="417" mass="49219">MSNSKFQEFSPADAFVQPNDETRKYESLREYNSAHWGQRKLGLMLVQFLTLYWDPLVVKYPVVVYVGAADGVNIGLASELFPTIRWRLYDPRPFKITPDKYKDIDINGEKEKNIIIYNQLFMDDDASGWAKKQKQNKNIYFISDIRGEQEGDEGSVSLKNEIEIWENMKSQQRWYEIIRPVHAHFKFRLPYNSENTKSTFKRYVPFLDGDLYKGVWAPHHSTECRLVPKGYDIKYWDIVSYEEKLFYFNTKVRGITKYYNPYYDIKNKREAESPIDIENGELLNDWDSLSETYIWKNYLNKMYGSKADTLDRVLKLTYWFTEGINEGMKSTRNIVKLRLASIIKSLVSRYIDQRIQLNIKLSLNITEEDKDIISKYKKYVIPYIKKYKIGKNLTPSDTIKIATELYKKGISIADIST</sequence>
<evidence type="ECO:0000256" key="4">
    <source>
        <dbReference type="ARBA" id="ARBA00022768"/>
    </source>
</evidence>
<dbReference type="PROSITE" id="PS51612">
    <property type="entry name" value="SAM_MT_2O_PK"/>
    <property type="match status" value="1"/>
</dbReference>
<protein>
    <recommendedName>
        <fullName evidence="3">Cap-specific mRNA (nucleoside-2'-O-)-methyltransferase</fullName>
        <ecNumber evidence="2">2.1.1.57</ecNumber>
    </recommendedName>
</protein>
<dbReference type="Pfam" id="PF01358">
    <property type="entry name" value="PARP_regulatory"/>
    <property type="match status" value="1"/>
</dbReference>
<keyword evidence="4" id="KW-0251">Elongation factor</keyword>
<accession>A0A481Z396</accession>
<evidence type="ECO:0000256" key="2">
    <source>
        <dbReference type="ARBA" id="ARBA00011923"/>
    </source>
</evidence>
<dbReference type="EC" id="2.1.1.57" evidence="2"/>
<evidence type="ECO:0000313" key="9">
    <source>
        <dbReference type="EMBL" id="QBK89995.1"/>
    </source>
</evidence>
<dbReference type="SUPFAM" id="SSF53335">
    <property type="entry name" value="S-adenosyl-L-methionine-dependent methyltransferases"/>
    <property type="match status" value="1"/>
</dbReference>
<dbReference type="GO" id="GO:0006370">
    <property type="term" value="P:7-methylguanosine mRNA capping"/>
    <property type="evidence" value="ECO:0007669"/>
    <property type="project" value="InterPro"/>
</dbReference>
<comment type="function">
    <text evidence="7">Displays methyltransferase, positive regulation of the poly(A) polymerase and transcription elongation activities. Involved in the modification of both mRNA ends and in intermediate and late gene positive transcription elongation. At the mRNAs 5' end, methylates the ribose 2' OH group of the first transcribed nucleotide, thereby producing a 2'-O-methylpurine cap. At the 3' end, functions as a processivity factor which stimulates the activity of the viral poly(A) polymerase OPG063 that creates mRNA's poly(A) tail. In the presence of OPG102, OPG063 does not dissociate from the RNA allowing tail elongation to around 250 adenylates.</text>
</comment>
<evidence type="ECO:0000256" key="3">
    <source>
        <dbReference type="ARBA" id="ARBA00015701"/>
    </source>
</evidence>
<evidence type="ECO:0000256" key="8">
    <source>
        <dbReference type="ARBA" id="ARBA00046511"/>
    </source>
</evidence>
<comment type="subunit">
    <text evidence="8">Interacts with poly(A) polymerase catalytic subunit OPG063. Interacts with OPG109 and OPG123; these interactions might help linking transcription to capping and polyadenylation.</text>
</comment>
<comment type="subcellular location">
    <subcellularLocation>
        <location evidence="1">Virion</location>
    </subcellularLocation>
</comment>
<evidence type="ECO:0000256" key="5">
    <source>
        <dbReference type="ARBA" id="ARBA00022844"/>
    </source>
</evidence>
<dbReference type="CDD" id="cd20760">
    <property type="entry name" value="capping_2-OMTase_Mimiviridae"/>
    <property type="match status" value="1"/>
</dbReference>